<dbReference type="CDD" id="cd08054">
    <property type="entry name" value="gp6"/>
    <property type="match status" value="1"/>
</dbReference>
<gene>
    <name evidence="1" type="ORF">EUV16_21820</name>
</gene>
<accession>A0A5X8MSL3</accession>
<sequence>MQFLTITQIKQQLRLDEDFTDEDELLELYGTAAENAAIKTLNRNLYADEVPDSDSNGMAIVDDIKLAMLMTVSHWYKNRSPVTPFEQSDIPLTYKFLLNPYRIIPI</sequence>
<dbReference type="EMBL" id="AAHWHN010000029">
    <property type="protein sequence ID" value="ECB0429294.1"/>
    <property type="molecule type" value="Genomic_DNA"/>
</dbReference>
<dbReference type="Pfam" id="PF05135">
    <property type="entry name" value="Phage_connect_1"/>
    <property type="match status" value="1"/>
</dbReference>
<dbReference type="NCBIfam" id="TIGR01560">
    <property type="entry name" value="put_DNA_pack"/>
    <property type="match status" value="1"/>
</dbReference>
<evidence type="ECO:0000313" key="1">
    <source>
        <dbReference type="EMBL" id="ECB0429294.1"/>
    </source>
</evidence>
<reference evidence="1" key="1">
    <citation type="submission" date="2019-01" db="EMBL/GenBank/DDBJ databases">
        <authorList>
            <person name="Ashton P.M."/>
            <person name="Dallman T."/>
            <person name="Nair S."/>
            <person name="De Pinna E."/>
            <person name="Peters T."/>
            <person name="Grant K."/>
        </authorList>
    </citation>
    <scope>NUCLEOTIDE SEQUENCE</scope>
    <source>
        <strain evidence="1">559803</strain>
    </source>
</reference>
<dbReference type="InterPro" id="IPR006450">
    <property type="entry name" value="Phage_HK97_gp6-like"/>
</dbReference>
<dbReference type="InterPro" id="IPR021146">
    <property type="entry name" value="Phage_gp6-like_head-tail"/>
</dbReference>
<proteinExistence type="predicted"/>
<dbReference type="Gene3D" id="1.10.3230.30">
    <property type="entry name" value="Phage gp6-like head-tail connector protein"/>
    <property type="match status" value="1"/>
</dbReference>
<name>A0A5X8MSL3_SALET</name>
<dbReference type="AlphaFoldDB" id="A0A5X8MSL3"/>
<organism evidence="1">
    <name type="scientific">Salmonella enterica subsp. enterica serovar Agbeni</name>
    <dbReference type="NCBI Taxonomy" id="1967642"/>
    <lineage>
        <taxon>Bacteria</taxon>
        <taxon>Pseudomonadati</taxon>
        <taxon>Pseudomonadota</taxon>
        <taxon>Gammaproteobacteria</taxon>
        <taxon>Enterobacterales</taxon>
        <taxon>Enterobacteriaceae</taxon>
        <taxon>Salmonella</taxon>
    </lineage>
</organism>
<protein>
    <submittedName>
        <fullName evidence="1">Phage gp6-like head-tail connector protein</fullName>
    </submittedName>
</protein>
<comment type="caution">
    <text evidence="1">The sequence shown here is derived from an EMBL/GenBank/DDBJ whole genome shotgun (WGS) entry which is preliminary data.</text>
</comment>